<dbReference type="EMBL" id="VSSQ01026288">
    <property type="protein sequence ID" value="MPM74933.1"/>
    <property type="molecule type" value="Genomic_DNA"/>
</dbReference>
<reference evidence="1" key="1">
    <citation type="submission" date="2019-08" db="EMBL/GenBank/DDBJ databases">
        <authorList>
            <person name="Kucharzyk K."/>
            <person name="Murdoch R.W."/>
            <person name="Higgins S."/>
            <person name="Loffler F."/>
        </authorList>
    </citation>
    <scope>NUCLEOTIDE SEQUENCE</scope>
</reference>
<comment type="caution">
    <text evidence="1">The sequence shown here is derived from an EMBL/GenBank/DDBJ whole genome shotgun (WGS) entry which is preliminary data.</text>
</comment>
<organism evidence="1">
    <name type="scientific">bioreactor metagenome</name>
    <dbReference type="NCBI Taxonomy" id="1076179"/>
    <lineage>
        <taxon>unclassified sequences</taxon>
        <taxon>metagenomes</taxon>
        <taxon>ecological metagenomes</taxon>
    </lineage>
</organism>
<evidence type="ECO:0000313" key="1">
    <source>
        <dbReference type="EMBL" id="MPM74933.1"/>
    </source>
</evidence>
<dbReference type="AntiFam" id="ANF00062">
    <property type="entry name" value="Shadow ORF (opposite ABC transporter protein)"/>
</dbReference>
<protein>
    <submittedName>
        <fullName evidence="1">Uncharacterized protein</fullName>
    </submittedName>
</protein>
<accession>A0A645CDE5</accession>
<gene>
    <name evidence="1" type="ORF">SDC9_121922</name>
</gene>
<sequence length="174" mass="19030">MMRRWTPSCSRSILLIFKLPSFSSSASSGTVSDHTLFSMLWISLCGGACISNCPCLSSKTSFAINSMSDTICVASKTVRPRENFVIRLRNRILSCGSSPAVGSSKIKMSGSFSMACAMPTRWRIPPESAPIFLWRASPKCTASKSSLTRRLPFGCKTPFSAHIYCKNSCTSKFL</sequence>
<proteinExistence type="predicted"/>
<dbReference type="AlphaFoldDB" id="A0A645CDE5"/>
<name>A0A645CDE5_9ZZZZ</name>